<gene>
    <name evidence="2" type="ORF">ABR63_07885</name>
</gene>
<keyword evidence="1" id="KW-0472">Membrane</keyword>
<evidence type="ECO:0000313" key="2">
    <source>
        <dbReference type="EMBL" id="KRO37188.1"/>
    </source>
</evidence>
<reference evidence="3" key="1">
    <citation type="submission" date="2015-10" db="EMBL/GenBank/DDBJ databases">
        <title>Metagenome-Assembled Genomes uncover a global brackish microbiome.</title>
        <authorList>
            <person name="Hugerth L.W."/>
            <person name="Larsson J."/>
            <person name="Alneberg J."/>
            <person name="Lindh M.V."/>
            <person name="Legrand C."/>
            <person name="Pinhassi J."/>
            <person name="Andersson A."/>
        </authorList>
    </citation>
    <scope>NUCLEOTIDE SEQUENCE [LARGE SCALE GENOMIC DNA]</scope>
</reference>
<accession>A0A0R2PGR6</accession>
<sequence>MDFINALFFWFAAHPSVLIGLGVSSIFIFILSLLGVSWFVAQIPEDYFLTTKRSPSGLEKKAPVLRLLLLIGKNFLGVCLIAGGLLMLVLPGQGLITIITGLLLIDYPGKFQLEQKIVSIPSVLRTLNWIRRKAKKPLLKRNSHI</sequence>
<keyword evidence="1" id="KW-0812">Transmembrane</keyword>
<name>A0A0R2PGR6_9GAMM</name>
<feature type="transmembrane region" description="Helical" evidence="1">
    <location>
        <begin position="75"/>
        <end position="105"/>
    </location>
</feature>
<dbReference type="Proteomes" id="UP000050874">
    <property type="component" value="Unassembled WGS sequence"/>
</dbReference>
<feature type="transmembrane region" description="Helical" evidence="1">
    <location>
        <begin position="7"/>
        <end position="40"/>
    </location>
</feature>
<comment type="caution">
    <text evidence="2">The sequence shown here is derived from an EMBL/GenBank/DDBJ whole genome shotgun (WGS) entry which is preliminary data.</text>
</comment>
<protein>
    <recommendedName>
        <fullName evidence="4">Transmembrane protein (PGPGW)</fullName>
    </recommendedName>
</protein>
<dbReference type="AlphaFoldDB" id="A0A0R2PGR6"/>
<proteinExistence type="predicted"/>
<organism evidence="2 3">
    <name type="scientific">SAR86 cluster bacterium BACL1 MAG-120920-bin57</name>
    <dbReference type="NCBI Taxonomy" id="1655571"/>
    <lineage>
        <taxon>Bacteria</taxon>
        <taxon>Pseudomonadati</taxon>
        <taxon>Pseudomonadota</taxon>
        <taxon>Gammaproteobacteria</taxon>
        <taxon>SAR86 cluster</taxon>
    </lineage>
</organism>
<evidence type="ECO:0000313" key="3">
    <source>
        <dbReference type="Proteomes" id="UP000050874"/>
    </source>
</evidence>
<evidence type="ECO:0008006" key="4">
    <source>
        <dbReference type="Google" id="ProtNLM"/>
    </source>
</evidence>
<dbReference type="EMBL" id="LIAV01000445">
    <property type="protein sequence ID" value="KRO37188.1"/>
    <property type="molecule type" value="Genomic_DNA"/>
</dbReference>
<keyword evidence="1" id="KW-1133">Transmembrane helix</keyword>
<evidence type="ECO:0000256" key="1">
    <source>
        <dbReference type="SAM" id="Phobius"/>
    </source>
</evidence>